<dbReference type="InterPro" id="IPR050570">
    <property type="entry name" value="Cell_wall_metabolism_enzyme"/>
</dbReference>
<dbReference type="AlphaFoldDB" id="A0AA97AHD9"/>
<dbReference type="EMBL" id="CP053586">
    <property type="protein sequence ID" value="WNZ24419.1"/>
    <property type="molecule type" value="Genomic_DNA"/>
</dbReference>
<accession>A0AA97AHD9</accession>
<dbReference type="SUPFAM" id="SSF51261">
    <property type="entry name" value="Duplicated hybrid motif"/>
    <property type="match status" value="1"/>
</dbReference>
<dbReference type="Pfam" id="PF01476">
    <property type="entry name" value="LysM"/>
    <property type="match status" value="2"/>
</dbReference>
<dbReference type="InterPro" id="IPR018392">
    <property type="entry name" value="LysM"/>
</dbReference>
<dbReference type="CDD" id="cd00118">
    <property type="entry name" value="LysM"/>
    <property type="match status" value="1"/>
</dbReference>
<feature type="domain" description="LysM" evidence="1">
    <location>
        <begin position="46"/>
        <end position="90"/>
    </location>
</feature>
<evidence type="ECO:0000313" key="2">
    <source>
        <dbReference type="EMBL" id="WNZ24419.1"/>
    </source>
</evidence>
<dbReference type="PANTHER" id="PTHR21666:SF290">
    <property type="entry name" value="PEPTIDASE M23 DOMAIN PROTEIN"/>
    <property type="match status" value="1"/>
</dbReference>
<name>A0AA97AHD9_9CYAN</name>
<dbReference type="InterPro" id="IPR036779">
    <property type="entry name" value="LysM_dom_sf"/>
</dbReference>
<dbReference type="GO" id="GO:0004222">
    <property type="term" value="F:metalloendopeptidase activity"/>
    <property type="evidence" value="ECO:0007669"/>
    <property type="project" value="TreeGrafter"/>
</dbReference>
<sequence length="295" mass="31104">MISLYSSSVAGLIVLGGLLSLATAPPILPQPKQQSACPEPALSRLSRHRVAAGETLESIAQQYNLLPTTLMGFNPVLRQGSAPVGTQLVIPPYNGIRVTVPSGSSWRDIAKQYGVRADVLYEVNGCQDAPSVVFVPGVNWSPVPTPTAAVPSSPIERYPLPEVASILRAYGWQVGPTGSLVFHSGVSLAADVGTPVFAVGSGTVAFAGEQGGNGNLVVINHAQGLQTRYARLDSLSVRVGQQVQAGTQIGTVASNPNSSQPYLQFEVRSNSRLGWVAQDPGAYIQELRVGRSIRR</sequence>
<protein>
    <submittedName>
        <fullName evidence="2">M23 family metallopeptidase</fullName>
    </submittedName>
</protein>
<dbReference type="Gene3D" id="3.10.350.10">
    <property type="entry name" value="LysM domain"/>
    <property type="match status" value="1"/>
</dbReference>
<reference evidence="2" key="1">
    <citation type="submission" date="2020-05" db="EMBL/GenBank/DDBJ databases">
        <authorList>
            <person name="Zhu T."/>
            <person name="Keshari N."/>
            <person name="Lu X."/>
        </authorList>
    </citation>
    <scope>NUCLEOTIDE SEQUENCE</scope>
    <source>
        <strain evidence="2">NK1-12</strain>
    </source>
</reference>
<proteinExistence type="predicted"/>
<dbReference type="PANTHER" id="PTHR21666">
    <property type="entry name" value="PEPTIDASE-RELATED"/>
    <property type="match status" value="1"/>
</dbReference>
<dbReference type="InterPro" id="IPR011055">
    <property type="entry name" value="Dup_hybrid_motif"/>
</dbReference>
<dbReference type="PROSITE" id="PS51782">
    <property type="entry name" value="LYSM"/>
    <property type="match status" value="1"/>
</dbReference>
<dbReference type="CDD" id="cd12797">
    <property type="entry name" value="M23_peptidase"/>
    <property type="match status" value="1"/>
</dbReference>
<gene>
    <name evidence="2" type="ORF">HJG54_17200</name>
</gene>
<dbReference type="SUPFAM" id="SSF54106">
    <property type="entry name" value="LysM domain"/>
    <property type="match status" value="1"/>
</dbReference>
<dbReference type="SMART" id="SM00257">
    <property type="entry name" value="LysM"/>
    <property type="match status" value="1"/>
</dbReference>
<dbReference type="RefSeq" id="WP_316430219.1">
    <property type="nucleotide sequence ID" value="NZ_CP053586.1"/>
</dbReference>
<dbReference type="Gene3D" id="2.70.70.10">
    <property type="entry name" value="Glucose Permease (Domain IIA)"/>
    <property type="match status" value="1"/>
</dbReference>
<dbReference type="Pfam" id="PF01551">
    <property type="entry name" value="Peptidase_M23"/>
    <property type="match status" value="1"/>
</dbReference>
<dbReference type="InterPro" id="IPR016047">
    <property type="entry name" value="M23ase_b-sheet_dom"/>
</dbReference>
<organism evidence="2">
    <name type="scientific">Leptolyngbya sp. NK1-12</name>
    <dbReference type="NCBI Taxonomy" id="2547451"/>
    <lineage>
        <taxon>Bacteria</taxon>
        <taxon>Bacillati</taxon>
        <taxon>Cyanobacteriota</taxon>
        <taxon>Cyanophyceae</taxon>
        <taxon>Leptolyngbyales</taxon>
        <taxon>Leptolyngbyaceae</taxon>
        <taxon>Leptolyngbya group</taxon>
        <taxon>Leptolyngbya</taxon>
    </lineage>
</organism>
<evidence type="ECO:0000259" key="1">
    <source>
        <dbReference type="PROSITE" id="PS51782"/>
    </source>
</evidence>